<proteinExistence type="predicted"/>
<dbReference type="PATRIC" id="fig|927661.3.peg.898"/>
<organism evidence="1 2">
    <name type="scientific">Cryptosporangium arvum DSM 44712</name>
    <dbReference type="NCBI Taxonomy" id="927661"/>
    <lineage>
        <taxon>Bacteria</taxon>
        <taxon>Bacillati</taxon>
        <taxon>Actinomycetota</taxon>
        <taxon>Actinomycetes</taxon>
        <taxon>Cryptosporangiales</taxon>
        <taxon>Cryptosporangiaceae</taxon>
        <taxon>Cryptosporangium</taxon>
    </lineage>
</organism>
<accession>A0A010YHV3</accession>
<dbReference type="OrthoDB" id="4164470at2"/>
<keyword evidence="2" id="KW-1185">Reference proteome</keyword>
<evidence type="ECO:0000313" key="1">
    <source>
        <dbReference type="EMBL" id="EXG79860.1"/>
    </source>
</evidence>
<name>A0A010YHV3_9ACTN</name>
<dbReference type="Proteomes" id="UP000021053">
    <property type="component" value="Unassembled WGS sequence"/>
</dbReference>
<sequence length="257" mass="26413">MPPPTAEPGTPFDVAQSALRLLCDGPGPLAVSGRAIGHGLPRREIRLTELAAILMHPSASYPARDAVWRLLVTQARTGGPAWVVGATGVALPGLRAIAGRLGRPGDPDVQAEVLAGFLAGLRNLDVSAPRVCPRLCNAAQSTARAALRSARPTAPEVSLEAAGDAAAEAVVGGHPDFVLARAVRAGVLTVADADLIGAIRLDGVPVREYAARLGMTEWAIYKRRTAAEARLIAALNAGDLDDMNAQVIAEATGATGP</sequence>
<dbReference type="HOGENOM" id="CLU_067324_1_0_11"/>
<reference evidence="1 2" key="1">
    <citation type="submission" date="2013-07" db="EMBL/GenBank/DDBJ databases">
        <authorList>
            <consortium name="DOE Joint Genome Institute"/>
            <person name="Eisen J."/>
            <person name="Huntemann M."/>
            <person name="Han J."/>
            <person name="Chen A."/>
            <person name="Kyrpides N."/>
            <person name="Mavromatis K."/>
            <person name="Markowitz V."/>
            <person name="Palaniappan K."/>
            <person name="Ivanova N."/>
            <person name="Schaumberg A."/>
            <person name="Pati A."/>
            <person name="Liolios K."/>
            <person name="Nordberg H.P."/>
            <person name="Cantor M.N."/>
            <person name="Hua S.X."/>
            <person name="Woyke T."/>
        </authorList>
    </citation>
    <scope>NUCLEOTIDE SEQUENCE [LARGE SCALE GENOMIC DNA]</scope>
    <source>
        <strain evidence="1 2">DSM 44712</strain>
    </source>
</reference>
<dbReference type="EMBL" id="JFBT01000001">
    <property type="protein sequence ID" value="EXG79860.1"/>
    <property type="molecule type" value="Genomic_DNA"/>
</dbReference>
<comment type="caution">
    <text evidence="1">The sequence shown here is derived from an EMBL/GenBank/DDBJ whole genome shotgun (WGS) entry which is preliminary data.</text>
</comment>
<gene>
    <name evidence="1" type="ORF">CryarDRAFT_0910</name>
</gene>
<dbReference type="AlphaFoldDB" id="A0A010YHV3"/>
<dbReference type="RefSeq" id="WP_035848636.1">
    <property type="nucleotide sequence ID" value="NZ_KK073874.1"/>
</dbReference>
<evidence type="ECO:0000313" key="2">
    <source>
        <dbReference type="Proteomes" id="UP000021053"/>
    </source>
</evidence>
<protein>
    <submittedName>
        <fullName evidence="1">Uncharacterized protein</fullName>
    </submittedName>
</protein>